<proteinExistence type="predicted"/>
<comment type="caution">
    <text evidence="1">The sequence shown here is derived from an EMBL/GenBank/DDBJ whole genome shotgun (WGS) entry which is preliminary data.</text>
</comment>
<gene>
    <name evidence="1" type="ORF">M0R45_024980</name>
</gene>
<evidence type="ECO:0000313" key="2">
    <source>
        <dbReference type="Proteomes" id="UP001457282"/>
    </source>
</evidence>
<evidence type="ECO:0000313" key="1">
    <source>
        <dbReference type="EMBL" id="KAK9927814.1"/>
    </source>
</evidence>
<dbReference type="AlphaFoldDB" id="A0AAW1WUQ6"/>
<dbReference type="SUPFAM" id="SSF81631">
    <property type="entry name" value="PAP/OAS1 substrate-binding domain"/>
    <property type="match status" value="1"/>
</dbReference>
<protein>
    <submittedName>
        <fullName evidence="1">Uncharacterized protein</fullName>
    </submittedName>
</protein>
<name>A0AAW1WUQ6_RUBAR</name>
<reference evidence="1 2" key="1">
    <citation type="journal article" date="2023" name="G3 (Bethesda)">
        <title>A chromosome-length genome assembly and annotation of blackberry (Rubus argutus, cv. 'Hillquist').</title>
        <authorList>
            <person name="Bruna T."/>
            <person name="Aryal R."/>
            <person name="Dudchenko O."/>
            <person name="Sargent D.J."/>
            <person name="Mead D."/>
            <person name="Buti M."/>
            <person name="Cavallini A."/>
            <person name="Hytonen T."/>
            <person name="Andres J."/>
            <person name="Pham M."/>
            <person name="Weisz D."/>
            <person name="Mascagni F."/>
            <person name="Usai G."/>
            <person name="Natali L."/>
            <person name="Bassil N."/>
            <person name="Fernandez G.E."/>
            <person name="Lomsadze A."/>
            <person name="Armour M."/>
            <person name="Olukolu B."/>
            <person name="Poorten T."/>
            <person name="Britton C."/>
            <person name="Davik J."/>
            <person name="Ashrafi H."/>
            <person name="Aiden E.L."/>
            <person name="Borodovsky M."/>
            <person name="Worthington M."/>
        </authorList>
    </citation>
    <scope>NUCLEOTIDE SEQUENCE [LARGE SCALE GENOMIC DNA]</scope>
    <source>
        <strain evidence="1">PI 553951</strain>
    </source>
</reference>
<organism evidence="1 2">
    <name type="scientific">Rubus argutus</name>
    <name type="common">Southern blackberry</name>
    <dbReference type="NCBI Taxonomy" id="59490"/>
    <lineage>
        <taxon>Eukaryota</taxon>
        <taxon>Viridiplantae</taxon>
        <taxon>Streptophyta</taxon>
        <taxon>Embryophyta</taxon>
        <taxon>Tracheophyta</taxon>
        <taxon>Spermatophyta</taxon>
        <taxon>Magnoliopsida</taxon>
        <taxon>eudicotyledons</taxon>
        <taxon>Gunneridae</taxon>
        <taxon>Pentapetalae</taxon>
        <taxon>rosids</taxon>
        <taxon>fabids</taxon>
        <taxon>Rosales</taxon>
        <taxon>Rosaceae</taxon>
        <taxon>Rosoideae</taxon>
        <taxon>Rosoideae incertae sedis</taxon>
        <taxon>Rubus</taxon>
    </lineage>
</organism>
<dbReference type="EMBL" id="JBEDUW010000005">
    <property type="protein sequence ID" value="KAK9927814.1"/>
    <property type="molecule type" value="Genomic_DNA"/>
</dbReference>
<accession>A0AAW1WUQ6</accession>
<dbReference type="Proteomes" id="UP001457282">
    <property type="component" value="Unassembled WGS sequence"/>
</dbReference>
<sequence>MREKEGESGITVFKQEGLRADAEQRIEETCVANVTMFTSDKFGAENTSSLSQLFISFLEKFSDLVLKARKSGLCPFTRQWEYITNNMHWLPQTYTIMIADPFDQPDSENYSLHVPCICTEHLNRQSQPPMHLSRPCKSIKIGNYNFTLILLYVHMHGPCSEYLPLFSMGELMRIFEAFKMSSYILMLANQSDILATLVRALPYRLVVGTSQYQLEQRHSAYPQRFMTERLL</sequence>
<keyword evidence="2" id="KW-1185">Reference proteome</keyword>